<sequence length="309" mass="36801">MSFYKYTTIDTAKIVLENETLRWSSPLLFNDIEECQFTPFTEEQHKKAQRYYHEMLIDCAKGRLIYNYHHFSEVTRMLIDTLRFMHNQGSLDNLDYKELLQITDNPQEGYREYVNKGLVNIFRIICVTTEYNNNLMWAHYGDQHYGCALEFSDVYKDKPRNLEEGFVRYHENLSPRSNPIDMMLFGETKEVRSRMIEDIIFSKRTSWAYEKEYRFMFAESFGQITTTLDLRTNERRMDVSHQTDTKYTDVPFRKESLKSITFGVRATKESIENLVVSLSSKNYDVELFQLKLVNGELLRERMSPIQAQL</sequence>
<dbReference type="Proteomes" id="UP000030421">
    <property type="component" value="Unassembled WGS sequence"/>
</dbReference>
<reference evidence="1" key="1">
    <citation type="submission" date="2014-10" db="EMBL/GenBank/DDBJ databases">
        <title>Genome sequencing of Vibrio caribbeanicus T14.</title>
        <authorList>
            <person name="Chan K.-G."/>
            <person name="Mohamad N.I."/>
        </authorList>
    </citation>
    <scope>NUCLEOTIDE SEQUENCE</scope>
    <source>
        <strain evidence="1">T14</strain>
    </source>
</reference>
<accession>A0ACC4NRE8</accession>
<evidence type="ECO:0000313" key="2">
    <source>
        <dbReference type="Proteomes" id="UP000030421"/>
    </source>
</evidence>
<name>A0ACC4NRE8_9VIBR</name>
<proteinExistence type="predicted"/>
<gene>
    <name evidence="1" type="ORF">NM09_20265</name>
</gene>
<comment type="caution">
    <text evidence="1">The sequence shown here is derived from an EMBL/GenBank/DDBJ whole genome shotgun (WGS) entry which is preliminary data.</text>
</comment>
<keyword evidence="2" id="KW-1185">Reference proteome</keyword>
<organism evidence="1 2">
    <name type="scientific">Vibrio caribbeanicus</name>
    <dbReference type="NCBI Taxonomy" id="701175"/>
    <lineage>
        <taxon>Bacteria</taxon>
        <taxon>Pseudomonadati</taxon>
        <taxon>Pseudomonadota</taxon>
        <taxon>Gammaproteobacteria</taxon>
        <taxon>Vibrionales</taxon>
        <taxon>Vibrionaceae</taxon>
        <taxon>Vibrio</taxon>
    </lineage>
</organism>
<protein>
    <submittedName>
        <fullName evidence="1">Uncharacterized protein</fullName>
    </submittedName>
</protein>
<dbReference type="EMBL" id="JRWR01000033">
    <property type="protein sequence ID" value="KHD23099.1"/>
    <property type="molecule type" value="Genomic_DNA"/>
</dbReference>
<evidence type="ECO:0000313" key="1">
    <source>
        <dbReference type="EMBL" id="KHD23099.1"/>
    </source>
</evidence>